<sequence length="199" mass="22216">MWNGEEPVDDKITIEPLTRSDADGAYQVFETTIPAAFDQEGIGTLLDDIQDEITHKKAMIHKALQAKDNIKASVFFLVAKMGDVIVGTISYGPCGKEIRECTEGRLDDIGELGSLYVLPEVQGQGIGSALILALVTELQRLGIQQFCLDSGYQIAQKKWQRKFGEPYVVAKNYWGEGTDHMVWLCEVQDFIEVVQKARF</sequence>
<feature type="domain" description="N-acetyltransferase" evidence="1">
    <location>
        <begin position="12"/>
        <end position="188"/>
    </location>
</feature>
<comment type="caution">
    <text evidence="2">The sequence shown here is derived from an EMBL/GenBank/DDBJ whole genome shotgun (WGS) entry which is preliminary data.</text>
</comment>
<organism evidence="2 3">
    <name type="scientific">Paenibacillus xylanexedens</name>
    <dbReference type="NCBI Taxonomy" id="528191"/>
    <lineage>
        <taxon>Bacteria</taxon>
        <taxon>Bacillati</taxon>
        <taxon>Bacillota</taxon>
        <taxon>Bacilli</taxon>
        <taxon>Bacillales</taxon>
        <taxon>Paenibacillaceae</taxon>
        <taxon>Paenibacillus</taxon>
    </lineage>
</organism>
<proteinExistence type="predicted"/>
<dbReference type="CDD" id="cd04301">
    <property type="entry name" value="NAT_SF"/>
    <property type="match status" value="1"/>
</dbReference>
<dbReference type="Proteomes" id="UP000810207">
    <property type="component" value="Unassembled WGS sequence"/>
</dbReference>
<gene>
    <name evidence="2" type="ORF">J2Z28_000796</name>
</gene>
<dbReference type="PROSITE" id="PS51186">
    <property type="entry name" value="GNAT"/>
    <property type="match status" value="1"/>
</dbReference>
<evidence type="ECO:0000313" key="3">
    <source>
        <dbReference type="Proteomes" id="UP000810207"/>
    </source>
</evidence>
<dbReference type="Pfam" id="PF00583">
    <property type="entry name" value="Acetyltransf_1"/>
    <property type="match status" value="1"/>
</dbReference>
<dbReference type="SUPFAM" id="SSF55729">
    <property type="entry name" value="Acyl-CoA N-acyltransferases (Nat)"/>
    <property type="match status" value="1"/>
</dbReference>
<keyword evidence="3" id="KW-1185">Reference proteome</keyword>
<evidence type="ECO:0000259" key="1">
    <source>
        <dbReference type="PROSITE" id="PS51186"/>
    </source>
</evidence>
<dbReference type="InterPro" id="IPR016181">
    <property type="entry name" value="Acyl_CoA_acyltransferase"/>
</dbReference>
<accession>A0ABS4RMR1</accession>
<dbReference type="Gene3D" id="3.40.630.30">
    <property type="match status" value="1"/>
</dbReference>
<dbReference type="InterPro" id="IPR000182">
    <property type="entry name" value="GNAT_dom"/>
</dbReference>
<reference evidence="2 3" key="1">
    <citation type="submission" date="2021-03" db="EMBL/GenBank/DDBJ databases">
        <title>Genomic Encyclopedia of Type Strains, Phase IV (KMG-IV): sequencing the most valuable type-strain genomes for metagenomic binning, comparative biology and taxonomic classification.</title>
        <authorList>
            <person name="Goeker M."/>
        </authorList>
    </citation>
    <scope>NUCLEOTIDE SEQUENCE [LARGE SCALE GENOMIC DNA]</scope>
    <source>
        <strain evidence="2 3">DSM 21292</strain>
    </source>
</reference>
<dbReference type="EMBL" id="JAGIKV010000002">
    <property type="protein sequence ID" value="MBP2244186.1"/>
    <property type="molecule type" value="Genomic_DNA"/>
</dbReference>
<name>A0ABS4RMR1_PAEXY</name>
<protein>
    <submittedName>
        <fullName evidence="2">GNAT superfamily N-acetyltransferase</fullName>
    </submittedName>
</protein>
<evidence type="ECO:0000313" key="2">
    <source>
        <dbReference type="EMBL" id="MBP2244186.1"/>
    </source>
</evidence>